<proteinExistence type="predicted"/>
<dbReference type="EMBL" id="RWJN01000130">
    <property type="protein sequence ID" value="TCD66564.1"/>
    <property type="molecule type" value="Genomic_DNA"/>
</dbReference>
<evidence type="ECO:0000259" key="2">
    <source>
        <dbReference type="Pfam" id="PF24883"/>
    </source>
</evidence>
<dbReference type="Proteomes" id="UP000292702">
    <property type="component" value="Unassembled WGS sequence"/>
</dbReference>
<name>A0A4R0RV33_9APHY</name>
<feature type="domain" description="Nephrocystin 3-like N-terminal" evidence="2">
    <location>
        <begin position="367"/>
        <end position="522"/>
    </location>
</feature>
<evidence type="ECO:0000313" key="3">
    <source>
        <dbReference type="EMBL" id="TCD66564.1"/>
    </source>
</evidence>
<keyword evidence="4" id="KW-1185">Reference proteome</keyword>
<dbReference type="PANTHER" id="PTHR10039">
    <property type="entry name" value="AMELOGENIN"/>
    <property type="match status" value="1"/>
</dbReference>
<organism evidence="3 4">
    <name type="scientific">Steccherinum ochraceum</name>
    <dbReference type="NCBI Taxonomy" id="92696"/>
    <lineage>
        <taxon>Eukaryota</taxon>
        <taxon>Fungi</taxon>
        <taxon>Dikarya</taxon>
        <taxon>Basidiomycota</taxon>
        <taxon>Agaricomycotina</taxon>
        <taxon>Agaricomycetes</taxon>
        <taxon>Polyporales</taxon>
        <taxon>Steccherinaceae</taxon>
        <taxon>Steccherinum</taxon>
    </lineage>
</organism>
<comment type="caution">
    <text evidence="3">The sequence shown here is derived from an EMBL/GenBank/DDBJ whole genome shotgun (WGS) entry which is preliminary data.</text>
</comment>
<protein>
    <submittedName>
        <fullName evidence="3">POC1 centriolar protein</fullName>
    </submittedName>
</protein>
<dbReference type="AlphaFoldDB" id="A0A4R0RV33"/>
<dbReference type="SUPFAM" id="SSF52540">
    <property type="entry name" value="P-loop containing nucleoside triphosphate hydrolases"/>
    <property type="match status" value="1"/>
</dbReference>
<reference evidence="3 4" key="1">
    <citation type="submission" date="2018-11" db="EMBL/GenBank/DDBJ databases">
        <title>Genome assembly of Steccherinum ochraceum LE-BIN_3174, the white-rot fungus of the Steccherinaceae family (The Residual Polyporoid clade, Polyporales, Basidiomycota).</title>
        <authorList>
            <person name="Fedorova T.V."/>
            <person name="Glazunova O.A."/>
            <person name="Landesman E.O."/>
            <person name="Moiseenko K.V."/>
            <person name="Psurtseva N.V."/>
            <person name="Savinova O.S."/>
            <person name="Shakhova N.V."/>
            <person name="Tyazhelova T.V."/>
            <person name="Vasina D.V."/>
        </authorList>
    </citation>
    <scope>NUCLEOTIDE SEQUENCE [LARGE SCALE GENOMIC DNA]</scope>
    <source>
        <strain evidence="3 4">LE-BIN_3174</strain>
    </source>
</reference>
<dbReference type="PANTHER" id="PTHR10039:SF17">
    <property type="entry name" value="FUNGAL STAND N-TERMINAL GOODBYE DOMAIN-CONTAINING PROTEIN-RELATED"/>
    <property type="match status" value="1"/>
</dbReference>
<dbReference type="Gene3D" id="3.40.50.300">
    <property type="entry name" value="P-loop containing nucleotide triphosphate hydrolases"/>
    <property type="match status" value="1"/>
</dbReference>
<gene>
    <name evidence="3" type="primary">POC1A_2</name>
    <name evidence="3" type="ORF">EIP91_001232</name>
</gene>
<keyword evidence="1" id="KW-0677">Repeat</keyword>
<dbReference type="OrthoDB" id="3228837at2759"/>
<dbReference type="Pfam" id="PF24883">
    <property type="entry name" value="NPHP3_N"/>
    <property type="match status" value="1"/>
</dbReference>
<evidence type="ECO:0000256" key="1">
    <source>
        <dbReference type="ARBA" id="ARBA00022737"/>
    </source>
</evidence>
<sequence length="979" mass="107912">MVKGKDSSSSIFATLKTADTRERPWYKPDDPACFVKVIVDGVSTSSKHAKGLRPKWKNEAIQIFVKDDHSKVELQLWHTFPTDHKVCETDIKWHVLLSKQKTARPVQLDFEKDAGHIIVEAIVETDIASVADDAVKTSQASTDKLQNVPDIPSDGTLDKIQQAGDLLQTVAGYLENFIKIVDKVSQLHPYASVAWAIVSSVAKAINAQTALDSDVSSLIVIMEDATAFIGEFKNMGEITEKLAGFIDATIKQTIECTSFIREYCGVGFMTRLAKETFSPKAADKIKGFKDELERLQKQRLEGAVVQNNLVSFRVLSIVQAVYDNQVLTRLRPITMEASEREACSPNTRIGILQEISTWVMTPTSTPEHSSNIFLLHGMAGCGKSAIATTIANYFRGINRLGAFLFFSCKFPQRSSPADVIRTIASQLATLDQRIGGAVAAAISKNSGATEGPLADQFNSLLLQPLNSLDSESVGISAGGPVLIILDAFDQCGTPATRAKLLELLSESFSSLPVWLRILVTTRGDRDISLALFKRPHITPHLLDVKAKSNIADVATYVRTELRRVRNDPKNVEILENEAPDWPGEEVAEDLTRRAAGLFVWAHTAISFIDPPGSSAIPTDRLRILLSKNTSEYNPEAAMDNLYETALEAVGEWNDQDFIKRFMTVLGPVVVAEEPLLAEAIDYLLGQPKSVSSTHTIASLGCLLTWSKDHPIRIIHPSFHDYLSSPERCKECKWFINVAAHQRILAEKCLGHVLDHLKTSRGTISMLRTRQEARKEICEGLQHAYRYWIKYTVAVDPQDGLEVFAGGIASFLEKAHLLSWCMVVDILWSRFIVLDLIHELLVWVKAHLSQLSTANANVNASAIRTTIATVLDTFLDSSPPSSLPPSPPPASLKPHAQEYPLVATSAPFAGNHKSIHLALDLDIGSHAVAMSAPVGDAIPWNMNVHYKALRKMARELDKMDHSEYVKRTSLEALVSVGNKV</sequence>
<dbReference type="InterPro" id="IPR056884">
    <property type="entry name" value="NPHP3-like_N"/>
</dbReference>
<accession>A0A4R0RV33</accession>
<dbReference type="InterPro" id="IPR027417">
    <property type="entry name" value="P-loop_NTPase"/>
</dbReference>
<evidence type="ECO:0000313" key="4">
    <source>
        <dbReference type="Proteomes" id="UP000292702"/>
    </source>
</evidence>